<organism evidence="15 16">
    <name type="scientific">Microbacterium amylolyticum</name>
    <dbReference type="NCBI Taxonomy" id="936337"/>
    <lineage>
        <taxon>Bacteria</taxon>
        <taxon>Bacillati</taxon>
        <taxon>Actinomycetota</taxon>
        <taxon>Actinomycetes</taxon>
        <taxon>Micrococcales</taxon>
        <taxon>Microbacteriaceae</taxon>
        <taxon>Microbacterium</taxon>
    </lineage>
</organism>
<comment type="caution">
    <text evidence="15">The sequence shown here is derived from an EMBL/GenBank/DDBJ whole genome shotgun (WGS) entry which is preliminary data.</text>
</comment>
<evidence type="ECO:0000256" key="13">
    <source>
        <dbReference type="RuleBase" id="RU003515"/>
    </source>
</evidence>
<dbReference type="InterPro" id="IPR012337">
    <property type="entry name" value="RNaseH-like_sf"/>
</dbReference>
<evidence type="ECO:0000256" key="9">
    <source>
        <dbReference type="ARBA" id="ARBA00022759"/>
    </source>
</evidence>
<keyword evidence="9 12" id="KW-0255">Endonuclease</keyword>
<comment type="function">
    <text evidence="3 13">Endonuclease that specifically degrades the RNA of RNA-DNA hybrids.</text>
</comment>
<dbReference type="InterPro" id="IPR024567">
    <property type="entry name" value="RNase_HII/HIII_dom"/>
</dbReference>
<dbReference type="CDD" id="cd07182">
    <property type="entry name" value="RNase_HII_bacteria_HII_like"/>
    <property type="match status" value="1"/>
</dbReference>
<proteinExistence type="inferred from homology"/>
<keyword evidence="6" id="KW-0963">Cytoplasm</keyword>
<evidence type="ECO:0000256" key="11">
    <source>
        <dbReference type="ARBA" id="ARBA00023211"/>
    </source>
</evidence>
<feature type="domain" description="RNase H type-2" evidence="14">
    <location>
        <begin position="19"/>
        <end position="222"/>
    </location>
</feature>
<evidence type="ECO:0000256" key="10">
    <source>
        <dbReference type="ARBA" id="ARBA00022801"/>
    </source>
</evidence>
<evidence type="ECO:0000256" key="3">
    <source>
        <dbReference type="ARBA" id="ARBA00004065"/>
    </source>
</evidence>
<evidence type="ECO:0000256" key="2">
    <source>
        <dbReference type="ARBA" id="ARBA00001946"/>
    </source>
</evidence>
<keyword evidence="8 12" id="KW-0479">Metal-binding</keyword>
<dbReference type="Pfam" id="PF01351">
    <property type="entry name" value="RNase_HII"/>
    <property type="match status" value="1"/>
</dbReference>
<evidence type="ECO:0000259" key="14">
    <source>
        <dbReference type="PROSITE" id="PS51975"/>
    </source>
</evidence>
<evidence type="ECO:0000256" key="6">
    <source>
        <dbReference type="ARBA" id="ARBA00022490"/>
    </source>
</evidence>
<dbReference type="PANTHER" id="PTHR10954:SF18">
    <property type="entry name" value="RIBONUCLEASE HII"/>
    <property type="match status" value="1"/>
</dbReference>
<dbReference type="InterPro" id="IPR036397">
    <property type="entry name" value="RNaseH_sf"/>
</dbReference>
<evidence type="ECO:0000256" key="8">
    <source>
        <dbReference type="ARBA" id="ARBA00022723"/>
    </source>
</evidence>
<dbReference type="SUPFAM" id="SSF53098">
    <property type="entry name" value="Ribonuclease H-like"/>
    <property type="match status" value="1"/>
</dbReference>
<feature type="binding site" evidence="12">
    <location>
        <position position="26"/>
    </location>
    <ligand>
        <name>a divalent metal cation</name>
        <dbReference type="ChEBI" id="CHEBI:60240"/>
    </ligand>
</feature>
<feature type="binding site" evidence="12">
    <location>
        <position position="25"/>
    </location>
    <ligand>
        <name>a divalent metal cation</name>
        <dbReference type="ChEBI" id="CHEBI:60240"/>
    </ligand>
</feature>
<dbReference type="InterPro" id="IPR022898">
    <property type="entry name" value="RNase_HII"/>
</dbReference>
<dbReference type="Proteomes" id="UP001519362">
    <property type="component" value="Unassembled WGS sequence"/>
</dbReference>
<evidence type="ECO:0000256" key="7">
    <source>
        <dbReference type="ARBA" id="ARBA00022722"/>
    </source>
</evidence>
<dbReference type="PANTHER" id="PTHR10954">
    <property type="entry name" value="RIBONUCLEASE H2 SUBUNIT A"/>
    <property type="match status" value="1"/>
</dbReference>
<evidence type="ECO:0000256" key="12">
    <source>
        <dbReference type="PROSITE-ProRule" id="PRU01319"/>
    </source>
</evidence>
<dbReference type="PROSITE" id="PS51975">
    <property type="entry name" value="RNASE_H_2"/>
    <property type="match status" value="1"/>
</dbReference>
<evidence type="ECO:0000313" key="16">
    <source>
        <dbReference type="Proteomes" id="UP001519362"/>
    </source>
</evidence>
<comment type="subcellular location">
    <subcellularLocation>
        <location evidence="4">Cytoplasm</location>
    </subcellularLocation>
</comment>
<dbReference type="RefSeq" id="WP_165131982.1">
    <property type="nucleotide sequence ID" value="NZ_CP049253.1"/>
</dbReference>
<comment type="similarity">
    <text evidence="5 13">Belongs to the RNase HII family.</text>
</comment>
<evidence type="ECO:0000256" key="5">
    <source>
        <dbReference type="ARBA" id="ARBA00007383"/>
    </source>
</evidence>
<reference evidence="15 16" key="1">
    <citation type="submission" date="2021-03" db="EMBL/GenBank/DDBJ databases">
        <title>Sequencing the genomes of 1000 actinobacteria strains.</title>
        <authorList>
            <person name="Klenk H.-P."/>
        </authorList>
    </citation>
    <scope>NUCLEOTIDE SEQUENCE [LARGE SCALE GENOMIC DNA]</scope>
    <source>
        <strain evidence="15 16">DSM 24221</strain>
    </source>
</reference>
<evidence type="ECO:0000313" key="15">
    <source>
        <dbReference type="EMBL" id="MBP2435770.1"/>
    </source>
</evidence>
<keyword evidence="10 12" id="KW-0378">Hydrolase</keyword>
<protein>
    <recommendedName>
        <fullName evidence="13">Ribonuclease</fullName>
        <ecNumber evidence="13">3.1.26.4</ecNumber>
    </recommendedName>
</protein>
<dbReference type="EMBL" id="JAGIOL010000001">
    <property type="protein sequence ID" value="MBP2435770.1"/>
    <property type="molecule type" value="Genomic_DNA"/>
</dbReference>
<dbReference type="InterPro" id="IPR001352">
    <property type="entry name" value="RNase_HII/HIII"/>
</dbReference>
<keyword evidence="11" id="KW-0464">Manganese</keyword>
<dbReference type="EC" id="3.1.26.4" evidence="13"/>
<evidence type="ECO:0000256" key="4">
    <source>
        <dbReference type="ARBA" id="ARBA00004496"/>
    </source>
</evidence>
<dbReference type="GO" id="GO:0004523">
    <property type="term" value="F:RNA-DNA hybrid ribonuclease activity"/>
    <property type="evidence" value="ECO:0007669"/>
    <property type="project" value="UniProtKB-EC"/>
</dbReference>
<keyword evidence="16" id="KW-1185">Reference proteome</keyword>
<gene>
    <name evidence="15" type="ORF">JOF34_000356</name>
</gene>
<accession>A0ABS4ZER2</accession>
<keyword evidence="7 12" id="KW-0540">Nuclease</keyword>
<evidence type="ECO:0000256" key="1">
    <source>
        <dbReference type="ARBA" id="ARBA00000077"/>
    </source>
</evidence>
<dbReference type="Gene3D" id="3.30.420.10">
    <property type="entry name" value="Ribonuclease H-like superfamily/Ribonuclease H"/>
    <property type="match status" value="1"/>
</dbReference>
<comment type="cofactor">
    <cofactor evidence="12">
        <name>Mn(2+)</name>
        <dbReference type="ChEBI" id="CHEBI:29035"/>
    </cofactor>
    <cofactor evidence="12">
        <name>Mg(2+)</name>
        <dbReference type="ChEBI" id="CHEBI:18420"/>
    </cofactor>
    <text evidence="12">Manganese or magnesium. Binds 1 divalent metal ion per monomer in the absence of substrate. May bind a second metal ion after substrate binding.</text>
</comment>
<sequence>MSAAVPTLELERRLFGESSLIFGLDEVGRGALAGPVTVGACVIDSATADAGIPDGLRDSKLISEKKRPELAERAAAWVRGTALGWATPGEVDDVGILGALGLAATRALAHLRQQGYDAADGIVLLDGNHDYVSRVAATSLGRIDVRSVIKGDRDCASISAASIAAKVARDELMTELHPDFSPYAWNRNKGYGSAAHRAAIAEFGLTPHHRHSWVISPPASLF</sequence>
<dbReference type="NCBIfam" id="NF000595">
    <property type="entry name" value="PRK00015.1-3"/>
    <property type="match status" value="1"/>
</dbReference>
<feature type="binding site" evidence="12">
    <location>
        <position position="126"/>
    </location>
    <ligand>
        <name>a divalent metal cation</name>
        <dbReference type="ChEBI" id="CHEBI:60240"/>
    </ligand>
</feature>
<comment type="cofactor">
    <cofactor evidence="2">
        <name>Mg(2+)</name>
        <dbReference type="ChEBI" id="CHEBI:18420"/>
    </cofactor>
</comment>
<name>A0ABS4ZER2_9MICO</name>
<comment type="catalytic activity">
    <reaction evidence="1 12 13">
        <text>Endonucleolytic cleavage to 5'-phosphomonoester.</text>
        <dbReference type="EC" id="3.1.26.4"/>
    </reaction>
</comment>